<dbReference type="AlphaFoldDB" id="A0A5C3EU99"/>
<sequence length="233" mass="24872">MAGDDIHAGCESRRARQRPGSPPPRATVLISTDTGSSTLLAPGSSCLDTIASIPAPSAGSARRPASIRSKPTKTASTHTVTMGGIALGELGKHPRRTTSPSTVCVFRPSAALIMVSDHYCRYHRLEVTRYTDDPTAHLDGWHLFVPPDTPALNVAPAHPVGREDATVQSNHLDAHEGLETTSASNSKTAVSQRDAVHTPDLPPTAVRGSQGRTRADRRQPRRPRSTKEEMGKS</sequence>
<evidence type="ECO:0000256" key="1">
    <source>
        <dbReference type="SAM" id="MobiDB-lite"/>
    </source>
</evidence>
<feature type="region of interest" description="Disordered" evidence="1">
    <location>
        <begin position="1"/>
        <end position="30"/>
    </location>
</feature>
<dbReference type="EMBL" id="OOIP01000003">
    <property type="protein sequence ID" value="SPO35923.1"/>
    <property type="molecule type" value="Genomic_DNA"/>
</dbReference>
<evidence type="ECO:0000313" key="3">
    <source>
        <dbReference type="Proteomes" id="UP000323386"/>
    </source>
</evidence>
<evidence type="ECO:0000313" key="2">
    <source>
        <dbReference type="EMBL" id="SPO35923.1"/>
    </source>
</evidence>
<protein>
    <submittedName>
        <fullName evidence="2">Uncharacterized protein</fullName>
    </submittedName>
</protein>
<dbReference type="Proteomes" id="UP000323386">
    <property type="component" value="Unassembled WGS sequence"/>
</dbReference>
<gene>
    <name evidence="2" type="ORF">PSFLO_01394</name>
</gene>
<organism evidence="2 3">
    <name type="scientific">Pseudozyma flocculosa</name>
    <dbReference type="NCBI Taxonomy" id="84751"/>
    <lineage>
        <taxon>Eukaryota</taxon>
        <taxon>Fungi</taxon>
        <taxon>Dikarya</taxon>
        <taxon>Basidiomycota</taxon>
        <taxon>Ustilaginomycotina</taxon>
        <taxon>Ustilaginomycetes</taxon>
        <taxon>Ustilaginales</taxon>
        <taxon>Ustilaginaceae</taxon>
        <taxon>Pseudozyma</taxon>
    </lineage>
</organism>
<accession>A0A5C3EU99</accession>
<feature type="region of interest" description="Disordered" evidence="1">
    <location>
        <begin position="54"/>
        <end position="78"/>
    </location>
</feature>
<keyword evidence="3" id="KW-1185">Reference proteome</keyword>
<feature type="compositionally biased region" description="Basic and acidic residues" evidence="1">
    <location>
        <begin position="1"/>
        <end position="14"/>
    </location>
</feature>
<feature type="region of interest" description="Disordered" evidence="1">
    <location>
        <begin position="178"/>
        <end position="233"/>
    </location>
</feature>
<feature type="compositionally biased region" description="Low complexity" evidence="1">
    <location>
        <begin position="54"/>
        <end position="69"/>
    </location>
</feature>
<proteinExistence type="predicted"/>
<name>A0A5C3EU99_9BASI</name>
<reference evidence="2 3" key="1">
    <citation type="submission" date="2018-03" db="EMBL/GenBank/DDBJ databases">
        <authorList>
            <person name="Guldener U."/>
        </authorList>
    </citation>
    <scope>NUCLEOTIDE SEQUENCE [LARGE SCALE GENOMIC DNA]</scope>
    <source>
        <strain evidence="2 3">DAOM196992</strain>
    </source>
</reference>
<feature type="compositionally biased region" description="Polar residues" evidence="1">
    <location>
        <begin position="179"/>
        <end position="191"/>
    </location>
</feature>